<dbReference type="EMBL" id="AE007870">
    <property type="protein sequence ID" value="AAK90379.1"/>
    <property type="molecule type" value="Genomic_DNA"/>
</dbReference>
<dbReference type="HOGENOM" id="CLU_084438_0_0_5"/>
<protein>
    <recommendedName>
        <fullName evidence="3">Peptidase MA-like domain-containing protein</fullName>
    </recommendedName>
</protein>
<dbReference type="PIR" id="A98357">
    <property type="entry name" value="A98357"/>
</dbReference>
<dbReference type="OrthoDB" id="43895at2"/>
<name>A9CEI6_AGRFC</name>
<dbReference type="EnsemblBacteria" id="AAK90379">
    <property type="protein sequence ID" value="AAK90379"/>
    <property type="gene ID" value="Atu3001"/>
</dbReference>
<proteinExistence type="predicted"/>
<dbReference type="Proteomes" id="UP000000813">
    <property type="component" value="Chromosome linear"/>
</dbReference>
<dbReference type="RefSeq" id="WP_010972674.1">
    <property type="nucleotide sequence ID" value="NC_003063.2"/>
</dbReference>
<evidence type="ECO:0008006" key="3">
    <source>
        <dbReference type="Google" id="ProtNLM"/>
    </source>
</evidence>
<sequence>MKYIFLLSAFLIFLFSAFIYFFPIFGAVVCPPCFGFVEVEGGIYIDASLNADLEKDKILSNLDAAHLLLREVYGEVEAPLPAIFLCVSKNCATYLGRRGEKASSFGHWAIVVYRDGNNSGILAHELSHIEIGFRLGFYNMSSVPIWFDEGVAVVASQDRRYLNVDPSGRLSCKEGVSGAVIADLDEWWRRASIGDVGIYSAAACEVMKWMDRRGNEGSLVRLLDLLRSGESFDVAFE</sequence>
<reference evidence="1 2" key="1">
    <citation type="journal article" date="2001" name="Science">
        <title>The genome of the natural genetic engineer Agrobacterium tumefaciens C58.</title>
        <authorList>
            <person name="Wood D.W."/>
            <person name="Setubal J.C."/>
            <person name="Kaul R."/>
            <person name="Monks D.E."/>
            <person name="Kitajima J.P."/>
            <person name="Okura V.K."/>
            <person name="Zhou Y."/>
            <person name="Chen L."/>
            <person name="Wood G.E."/>
            <person name="Almeida N.F.Jr."/>
            <person name="Woo L."/>
            <person name="Chen Y."/>
            <person name="Paulsen I.T."/>
            <person name="Eisen J.A."/>
            <person name="Karp P.D."/>
            <person name="Bovee D.Sr."/>
            <person name="Chapman P."/>
            <person name="Clendenning J."/>
            <person name="Deatherage G."/>
            <person name="Gillet W."/>
            <person name="Grant C."/>
            <person name="Kutyavin T."/>
            <person name="Levy R."/>
            <person name="Li M.J."/>
            <person name="McClelland E."/>
            <person name="Palmieri A."/>
            <person name="Raymond C."/>
            <person name="Rouse G."/>
            <person name="Saenphimmachak C."/>
            <person name="Wu Z."/>
            <person name="Romero P."/>
            <person name="Gordon D."/>
            <person name="Zhang S."/>
            <person name="Yoo H."/>
            <person name="Tao Y."/>
            <person name="Biddle P."/>
            <person name="Jung M."/>
            <person name="Krespan W."/>
            <person name="Perry M."/>
            <person name="Gordon-Kamm B."/>
            <person name="Liao L."/>
            <person name="Kim S."/>
            <person name="Hendrick C."/>
            <person name="Zhao Z.Y."/>
            <person name="Dolan M."/>
            <person name="Chumley F."/>
            <person name="Tingey S.V."/>
            <person name="Tomb J.F."/>
            <person name="Gordon M.P."/>
            <person name="Olson M.V."/>
            <person name="Nester E.W."/>
        </authorList>
    </citation>
    <scope>NUCLEOTIDE SEQUENCE [LARGE SCALE GENOMIC DNA]</scope>
    <source>
        <strain evidence="2">C58 / ATCC 33970</strain>
    </source>
</reference>
<accession>A9CEI6</accession>
<reference evidence="1 2" key="2">
    <citation type="journal article" date="2001" name="Science">
        <title>Genome sequence of the plant pathogen and biotechnology agent Agrobacterium tumefaciens C58.</title>
        <authorList>
            <person name="Goodner B."/>
            <person name="Hinkle G."/>
            <person name="Gattung S."/>
            <person name="Miller N."/>
            <person name="Blanchard M."/>
            <person name="Qurollo B."/>
            <person name="Goldman B.S."/>
            <person name="Cao Y."/>
            <person name="Askenazi M."/>
            <person name="Halling C."/>
            <person name="Mullin L."/>
            <person name="Houmiel K."/>
            <person name="Gordon J."/>
            <person name="Vaudin M."/>
            <person name="Iartchouk O."/>
            <person name="Epp A."/>
            <person name="Liu F."/>
            <person name="Wollam C."/>
            <person name="Allinger M."/>
            <person name="Doughty D."/>
            <person name="Scott C."/>
            <person name="Lappas C."/>
            <person name="Markelz B."/>
            <person name="Flanagan C."/>
            <person name="Crowell C."/>
            <person name="Gurson J."/>
            <person name="Lomo C."/>
            <person name="Sear C."/>
            <person name="Strub G."/>
            <person name="Cielo C."/>
            <person name="Slater S."/>
        </authorList>
    </citation>
    <scope>NUCLEOTIDE SEQUENCE [LARGE SCALE GENOMIC DNA]</scope>
    <source>
        <strain evidence="2">C58 / ATCC 33970</strain>
    </source>
</reference>
<dbReference type="KEGG" id="atu:Atu3001"/>
<dbReference type="AlphaFoldDB" id="A9CEI6"/>
<dbReference type="STRING" id="176299.Atu3001"/>
<evidence type="ECO:0000313" key="2">
    <source>
        <dbReference type="Proteomes" id="UP000000813"/>
    </source>
</evidence>
<evidence type="ECO:0000313" key="1">
    <source>
        <dbReference type="EMBL" id="AAK90379.1"/>
    </source>
</evidence>
<dbReference type="BioCyc" id="AGRO:ATU3001-MONOMER"/>
<dbReference type="eggNOG" id="ENOG50313NS">
    <property type="taxonomic scope" value="Bacteria"/>
</dbReference>
<dbReference type="GeneID" id="1135016"/>
<gene>
    <name evidence="1" type="ordered locus">Atu3001</name>
</gene>
<dbReference type="PIR" id="AD2925">
    <property type="entry name" value="AD2925"/>
</dbReference>
<organism evidence="1 2">
    <name type="scientific">Agrobacterium fabrum (strain C58 / ATCC 33970)</name>
    <name type="common">Agrobacterium tumefaciens (strain C58)</name>
    <dbReference type="NCBI Taxonomy" id="176299"/>
    <lineage>
        <taxon>Bacteria</taxon>
        <taxon>Pseudomonadati</taxon>
        <taxon>Pseudomonadota</taxon>
        <taxon>Alphaproteobacteria</taxon>
        <taxon>Hyphomicrobiales</taxon>
        <taxon>Rhizobiaceae</taxon>
        <taxon>Rhizobium/Agrobacterium group</taxon>
        <taxon>Agrobacterium</taxon>
        <taxon>Agrobacterium tumefaciens complex</taxon>
    </lineage>
</organism>
<keyword evidence="2" id="KW-1185">Reference proteome</keyword>